<evidence type="ECO:0000313" key="4">
    <source>
        <dbReference type="Proteomes" id="UP000887222"/>
    </source>
</evidence>
<feature type="region of interest" description="Disordered" evidence="1">
    <location>
        <begin position="22"/>
        <end position="80"/>
    </location>
</feature>
<evidence type="ECO:0000256" key="1">
    <source>
        <dbReference type="SAM" id="MobiDB-lite"/>
    </source>
</evidence>
<dbReference type="EMBL" id="BPMK01000001">
    <property type="protein sequence ID" value="GIZ50231.1"/>
    <property type="molecule type" value="Genomic_DNA"/>
</dbReference>
<feature type="compositionally biased region" description="Gly residues" evidence="1">
    <location>
        <begin position="44"/>
        <end position="64"/>
    </location>
</feature>
<name>A0ABQ4PZI5_9BURK</name>
<gene>
    <name evidence="3" type="ORF">NCCP691_02450</name>
</gene>
<evidence type="ECO:0008006" key="5">
    <source>
        <dbReference type="Google" id="ProtNLM"/>
    </source>
</evidence>
<dbReference type="PROSITE" id="PS51257">
    <property type="entry name" value="PROKAR_LIPOPROTEIN"/>
    <property type="match status" value="1"/>
</dbReference>
<feature type="chain" id="PRO_5046738399" description="Lipoprotein" evidence="2">
    <location>
        <begin position="26"/>
        <end position="357"/>
    </location>
</feature>
<dbReference type="RefSeq" id="WP_220806408.1">
    <property type="nucleotide sequence ID" value="NZ_BPMK01000001.1"/>
</dbReference>
<feature type="signal peptide" evidence="2">
    <location>
        <begin position="1"/>
        <end position="25"/>
    </location>
</feature>
<organism evidence="3 4">
    <name type="scientific">Noviherbaspirillum aridicola</name>
    <dbReference type="NCBI Taxonomy" id="2849687"/>
    <lineage>
        <taxon>Bacteria</taxon>
        <taxon>Pseudomonadati</taxon>
        <taxon>Pseudomonadota</taxon>
        <taxon>Betaproteobacteria</taxon>
        <taxon>Burkholderiales</taxon>
        <taxon>Oxalobacteraceae</taxon>
        <taxon>Noviherbaspirillum</taxon>
    </lineage>
</organism>
<reference evidence="3 4" key="1">
    <citation type="journal article" date="2022" name="Int. J. Syst. Evol. Microbiol.">
        <title>Noviherbaspirillum aridicola sp. nov., isolated from an arid soil in Pakistan.</title>
        <authorList>
            <person name="Khan I.U."/>
            <person name="Saqib M."/>
            <person name="Amin A."/>
            <person name="Hussain F."/>
            <person name="Li L."/>
            <person name="Liu Y.H."/>
            <person name="Fang B.Z."/>
            <person name="Ahmed I."/>
            <person name="Li W.J."/>
        </authorList>
    </citation>
    <scope>NUCLEOTIDE SEQUENCE [LARGE SCALE GENOMIC DNA]</scope>
    <source>
        <strain evidence="3 4">NCCP-691</strain>
    </source>
</reference>
<accession>A0ABQ4PZI5</accession>
<comment type="caution">
    <text evidence="3">The sequence shown here is derived from an EMBL/GenBank/DDBJ whole genome shotgun (WGS) entry which is preliminary data.</text>
</comment>
<evidence type="ECO:0000256" key="2">
    <source>
        <dbReference type="SAM" id="SignalP"/>
    </source>
</evidence>
<dbReference type="Proteomes" id="UP000887222">
    <property type="component" value="Unassembled WGS sequence"/>
</dbReference>
<protein>
    <recommendedName>
        <fullName evidence="5">Lipoprotein</fullName>
    </recommendedName>
</protein>
<keyword evidence="2" id="KW-0732">Signal</keyword>
<keyword evidence="4" id="KW-1185">Reference proteome</keyword>
<evidence type="ECO:0000313" key="3">
    <source>
        <dbReference type="EMBL" id="GIZ50231.1"/>
    </source>
</evidence>
<proteinExistence type="predicted"/>
<sequence length="357" mass="36625">MLAKKKIAGLLTVAALLAACGGGGGGDDNTTRPATGGTPSSGSDSGGTPTGGGDTSTPPGGGNQNPGTQQPDNGGGQQVNDTKLQGQLAIVADQLVFLKADRNYYNAIQLEEFETGGGLLDAAAGATGNETRPANDMEDGIEWIAPTVTAPAAPFASVGFRIDRFVQTTETVTSVGNQTAVGRLAFRLVELQSSPDIGTNEVPEELSFVVEGVELSTSEQGLLSARVRENSLIHVRGRTAAGNEISASFPANPQSVRLAPASQVLDNYGDETSTVLLFDLEQAFAQAADRLPGIELLSGQFAMALTLSAADLIRPASAGLQRDELDGESITVGSQPAVTGDGISGTAWIRAYPRNPS</sequence>